<sequence length="104" mass="11466">MSNKKHLRIVFSVILSDAGEATHALEIANGLKDYCTDNYELDIIFLSNGSKFEPKVISAGFKIYKCLPVLSGIGFHQDLKPTKTNLIGDTKLVSELLRGEIQAI</sequence>
<protein>
    <submittedName>
        <fullName evidence="1">Similar to Glycosyl transferases related to UDP-glucuronosyltransferase</fullName>
    </submittedName>
</protein>
<dbReference type="EMBL" id="CBXI010000040">
    <property type="protein sequence ID" value="CDL92087.1"/>
    <property type="molecule type" value="Genomic_DNA"/>
</dbReference>
<gene>
    <name evidence="1" type="ORF">CTDIVETGP_2157</name>
</gene>
<dbReference type="Proteomes" id="UP000019482">
    <property type="component" value="Unassembled WGS sequence"/>
</dbReference>
<keyword evidence="1" id="KW-0808">Transferase</keyword>
<dbReference type="AlphaFoldDB" id="W6NJ98"/>
<dbReference type="GeneID" id="29420715"/>
<accession>W6NJ98</accession>
<dbReference type="GO" id="GO:0016740">
    <property type="term" value="F:transferase activity"/>
    <property type="evidence" value="ECO:0007669"/>
    <property type="project" value="UniProtKB-KW"/>
</dbReference>
<proteinExistence type="predicted"/>
<keyword evidence="2" id="KW-1185">Reference proteome</keyword>
<dbReference type="OrthoDB" id="3416605at2"/>
<comment type="caution">
    <text evidence="1">The sequence shown here is derived from an EMBL/GenBank/DDBJ whole genome shotgun (WGS) entry which is preliminary data.</text>
</comment>
<reference evidence="1 2" key="1">
    <citation type="journal article" date="2015" name="Genome Announc.">
        <title>Draft Genome Sequence of Clostridium tyrobutyricum Strain DIVETGP, Isolated from Cow's Milk for Grana Padano Production.</title>
        <authorList>
            <person name="Soggiu A."/>
            <person name="Piras C."/>
            <person name="Gaiarsa S."/>
            <person name="Sassera D."/>
            <person name="Roncada P."/>
            <person name="Bendixen E."/>
            <person name="Brasca M."/>
            <person name="Bonizzi L."/>
        </authorList>
    </citation>
    <scope>NUCLEOTIDE SEQUENCE [LARGE SCALE GENOMIC DNA]</scope>
    <source>
        <strain evidence="1 2">DIVETGP</strain>
    </source>
</reference>
<name>W6NJ98_CLOTY</name>
<dbReference type="RefSeq" id="WP_017752094.1">
    <property type="nucleotide sequence ID" value="NZ_CBXI010000040.1"/>
</dbReference>
<organism evidence="1 2">
    <name type="scientific">Clostridium tyrobutyricum DIVETGP</name>
    <dbReference type="NCBI Taxonomy" id="1408889"/>
    <lineage>
        <taxon>Bacteria</taxon>
        <taxon>Bacillati</taxon>
        <taxon>Bacillota</taxon>
        <taxon>Clostridia</taxon>
        <taxon>Eubacteriales</taxon>
        <taxon>Clostridiaceae</taxon>
        <taxon>Clostridium</taxon>
    </lineage>
</organism>
<evidence type="ECO:0000313" key="2">
    <source>
        <dbReference type="Proteomes" id="UP000019482"/>
    </source>
</evidence>
<evidence type="ECO:0000313" key="1">
    <source>
        <dbReference type="EMBL" id="CDL92087.1"/>
    </source>
</evidence>